<feature type="region of interest" description="Disordered" evidence="1">
    <location>
        <begin position="752"/>
        <end position="795"/>
    </location>
</feature>
<name>A0A3B5JXU2_TAKRU</name>
<sequence>MVDSLINPLFQFKMPLLNGLVAPTALSNPQTMSNYLEKQTPHYTEAYFHYDPRAKEGSQFTPPWNSSKTSLLDGRGSTSHLASMDGKQHMFFRQNGNSSKEGAAVLSTLHAAPVKQGFTLYTRSPGVSSSTTTVPSVAVSKPRSAENDSTPQPGSPVYLAVPKPVYGHNPCCGELCCVRGRYPVESGYARIPHTVYKHNWMQSDAEYSESAEVQKKAEEALLQRRGLQFDAGVERMKRMETCSPGRGKPLPSIINPNYSRYPCTFFGSFGEQSQQPPPRAYPNLFPSHHAYEHMTSEVYQEHSPMTKYGHVTQRPVFYYSQADVEVENRSQCKNNGIKPGEDSPVAVKHALPSPQEHFLMPRSLHSEATLPHFQHGALLQGFGYPCYGGPRLNVGVRQRVQPPPVVHSNNVHFSPTNLCPDYHLASATSLHEDSGSLGDSRSGTNSSFFRVEQSNPPRYSNQPFVATSGVAVNRLFHPPSSLNRPGLQTPGLNVERFLSFSPSGGQVRCPKLPSIHPISLVSQLQPSLHCYLDQSNKAAHDQSNVQTNIKTESKPNDTISCLSSLKRSNSQSSPPIKVKEETDLIEDEPVKKCKKMEEMETTSVRNATKSPPMPVIDTVFSLAPYQVHIQSSGVLHPGRTLHSAVLLENPAVQMQPLVWGERKSQSVNQPVCRDSKEDCVGSPAQKPLEEIRKPQDIKVEKEDFAENSVEQQGCPTTAGGQHSEEMAASSIESLVVIKKCDPEELEMKPLVDNAEMSDKPTPDEGPMKASPQSCAEDACQQKPKVPSEPTEHRANYQNGLPCRKLATYNTVVPRAKCLSPAQAPNKPPVPPTTQDVSNLDVHLRVRKHFYELHHSLYKLISKSVFTTSEQELRSLLSQLELTEIAYPSSKIKNMPSLLGVKPRELWFNEEVKSVFKELLKRLQEYTAQARCPFPHVMRTSTVFLPMLVLKELLFPMVQSSFIDQVLQEHKVELRPTTLSEEKILLQLHKRACSSRLRRLMSLKHLPDIYADLINILYYTCISKHLGLDADNPAARVKDEVFEVTIGKAPVSPTSPASPTEFCSLRPLKTSKGESTEATNKTKSRIKTSKGESTEATNKTKSRIKHSSRRLFLDESLTDEEKVDEINGGVTVTRGGDDASGPGDGGSDSVDAERDAPASVTFDNSWMRPLDFEEVSPIDAEAHTASSLLPRSTAAAKPAAGAKNGSGMILKLRRMFGTNLNRKKARYQAISDRPLSQTEDSEVDIRAPKLTHRRQRKQSFCRAVRPIGSSSKRPLLKIKYCPYLSTSYGAEHRRGWILRSAVQRARSIHYPDLVGKTIHHLYEEDDKSEVWYRGEVLRVHEAHANPLKTIFEVRYDGEPEWRYYLELLIDYKKGWLKIED</sequence>
<dbReference type="OMA" id="YCPYLST"/>
<feature type="compositionally biased region" description="Basic and acidic residues" evidence="1">
    <location>
        <begin position="687"/>
        <end position="696"/>
    </location>
</feature>
<reference evidence="2" key="3">
    <citation type="submission" date="2025-09" db="UniProtKB">
        <authorList>
            <consortium name="Ensembl"/>
        </authorList>
    </citation>
    <scope>IDENTIFICATION</scope>
</reference>
<gene>
    <name evidence="2" type="primary">c9h15orf39</name>
</gene>
<dbReference type="Ensembl" id="ENSTRUT00000051121.2">
    <property type="protein sequence ID" value="ENSTRUP00000047900.2"/>
    <property type="gene ID" value="ENSTRUG00000022549.2"/>
</dbReference>
<dbReference type="PANTHER" id="PTHR28422:SF1">
    <property type="entry name" value="SIMILAR TO HUMAN CHROMOSOME 15 OPEN READING FRAME 39"/>
    <property type="match status" value="1"/>
</dbReference>
<dbReference type="Gene3D" id="2.80.10.70">
    <property type="entry name" value="Spindlin/Ssty"/>
    <property type="match status" value="1"/>
</dbReference>
<dbReference type="Proteomes" id="UP000005226">
    <property type="component" value="Chromosome 9"/>
</dbReference>
<evidence type="ECO:0000313" key="2">
    <source>
        <dbReference type="Ensembl" id="ENSTRUP00000047900.2"/>
    </source>
</evidence>
<reference evidence="2 3" key="1">
    <citation type="journal article" date="2011" name="Genome Biol. Evol.">
        <title>Integration of the genetic map and genome assembly of fugu facilitates insights into distinct features of genome evolution in teleosts and mammals.</title>
        <authorList>
            <person name="Kai W."/>
            <person name="Kikuchi K."/>
            <person name="Tohari S."/>
            <person name="Chew A.K."/>
            <person name="Tay A."/>
            <person name="Fujiwara A."/>
            <person name="Hosoya S."/>
            <person name="Suetake H."/>
            <person name="Naruse K."/>
            <person name="Brenner S."/>
            <person name="Suzuki Y."/>
            <person name="Venkatesh B."/>
        </authorList>
    </citation>
    <scope>NUCLEOTIDE SEQUENCE [LARGE SCALE GENOMIC DNA]</scope>
</reference>
<keyword evidence="3" id="KW-1185">Reference proteome</keyword>
<proteinExistence type="predicted"/>
<dbReference type="GeneTree" id="ENSGT00940000169185"/>
<feature type="region of interest" description="Disordered" evidence="1">
    <location>
        <begin position="1048"/>
        <end position="1158"/>
    </location>
</feature>
<feature type="compositionally biased region" description="Polar residues" evidence="1">
    <location>
        <begin position="708"/>
        <end position="720"/>
    </location>
</feature>
<feature type="region of interest" description="Disordered" evidence="1">
    <location>
        <begin position="125"/>
        <end position="155"/>
    </location>
</feature>
<feature type="compositionally biased region" description="Low complexity" evidence="1">
    <location>
        <begin position="125"/>
        <end position="140"/>
    </location>
</feature>
<dbReference type="InterPro" id="IPR042567">
    <property type="entry name" value="SPIN/Ssty_sf"/>
</dbReference>
<feature type="compositionally biased region" description="Low complexity" evidence="1">
    <location>
        <begin position="1048"/>
        <end position="1059"/>
    </location>
</feature>
<dbReference type="InParanoid" id="A0A3B5JXU2"/>
<feature type="compositionally biased region" description="Basic residues" evidence="1">
    <location>
        <begin position="1099"/>
        <end position="1108"/>
    </location>
</feature>
<dbReference type="Pfam" id="PF17663">
    <property type="entry name" value="DUF5525"/>
    <property type="match status" value="1"/>
</dbReference>
<accession>A0A3B5JXU2</accession>
<feature type="region of interest" description="Disordered" evidence="1">
    <location>
        <begin position="58"/>
        <end position="79"/>
    </location>
</feature>
<dbReference type="PANTHER" id="PTHR28422">
    <property type="entry name" value="SIMILAR TO HUMAN CHROMOSOME 15 OPEN READING FRAME 39"/>
    <property type="match status" value="1"/>
</dbReference>
<reference evidence="2" key="2">
    <citation type="submission" date="2025-08" db="UniProtKB">
        <authorList>
            <consortium name="Ensembl"/>
        </authorList>
    </citation>
    <scope>IDENTIFICATION</scope>
</reference>
<protein>
    <submittedName>
        <fullName evidence="2">Uncharacterized protein</fullName>
    </submittedName>
</protein>
<dbReference type="InterPro" id="IPR037656">
    <property type="entry name" value="DUF5525"/>
</dbReference>
<feature type="region of interest" description="Disordered" evidence="1">
    <location>
        <begin position="669"/>
        <end position="696"/>
    </location>
</feature>
<evidence type="ECO:0000256" key="1">
    <source>
        <dbReference type="SAM" id="MobiDB-lite"/>
    </source>
</evidence>
<organism evidence="2 3">
    <name type="scientific">Takifugu rubripes</name>
    <name type="common">Japanese pufferfish</name>
    <name type="synonym">Fugu rubripes</name>
    <dbReference type="NCBI Taxonomy" id="31033"/>
    <lineage>
        <taxon>Eukaryota</taxon>
        <taxon>Metazoa</taxon>
        <taxon>Chordata</taxon>
        <taxon>Craniata</taxon>
        <taxon>Vertebrata</taxon>
        <taxon>Euteleostomi</taxon>
        <taxon>Actinopterygii</taxon>
        <taxon>Neopterygii</taxon>
        <taxon>Teleostei</taxon>
        <taxon>Neoteleostei</taxon>
        <taxon>Acanthomorphata</taxon>
        <taxon>Eupercaria</taxon>
        <taxon>Tetraodontiformes</taxon>
        <taxon>Tetradontoidea</taxon>
        <taxon>Tetraodontidae</taxon>
        <taxon>Takifugu</taxon>
    </lineage>
</organism>
<evidence type="ECO:0000313" key="3">
    <source>
        <dbReference type="Proteomes" id="UP000005226"/>
    </source>
</evidence>
<feature type="region of interest" description="Disordered" evidence="1">
    <location>
        <begin position="703"/>
        <end position="722"/>
    </location>
</feature>
<feature type="compositionally biased region" description="Basic and acidic residues" evidence="1">
    <location>
        <begin position="756"/>
        <end position="766"/>
    </location>
</feature>